<keyword evidence="3" id="KW-1185">Reference proteome</keyword>
<dbReference type="InterPro" id="IPR011008">
    <property type="entry name" value="Dimeric_a/b-barrel"/>
</dbReference>
<dbReference type="Gene3D" id="1.10.10.10">
    <property type="entry name" value="Winged helix-like DNA-binding domain superfamily/Winged helix DNA-binding domain"/>
    <property type="match status" value="1"/>
</dbReference>
<dbReference type="GO" id="GO:0043565">
    <property type="term" value="F:sequence-specific DNA binding"/>
    <property type="evidence" value="ECO:0007669"/>
    <property type="project" value="InterPro"/>
</dbReference>
<name>A0A0U3MKZ0_9BURK</name>
<dbReference type="KEGG" id="rdp:RD2015_468"/>
<dbReference type="Pfam" id="PF01037">
    <property type="entry name" value="AsnC_trans_reg"/>
    <property type="match status" value="1"/>
</dbReference>
<dbReference type="CDD" id="cd00090">
    <property type="entry name" value="HTH_ARSR"/>
    <property type="match status" value="1"/>
</dbReference>
<feature type="compositionally biased region" description="Polar residues" evidence="1">
    <location>
        <begin position="1"/>
        <end position="10"/>
    </location>
</feature>
<evidence type="ECO:0000313" key="2">
    <source>
        <dbReference type="EMBL" id="ALV04970.1"/>
    </source>
</evidence>
<feature type="region of interest" description="Disordered" evidence="1">
    <location>
        <begin position="1"/>
        <end position="43"/>
    </location>
</feature>
<dbReference type="GO" id="GO:0006355">
    <property type="term" value="P:regulation of DNA-templated transcription"/>
    <property type="evidence" value="ECO:0007669"/>
    <property type="project" value="UniProtKB-ARBA"/>
</dbReference>
<accession>A0A0U3MKZ0</accession>
<dbReference type="PROSITE" id="PS00519">
    <property type="entry name" value="HTH_ASNC_1"/>
    <property type="match status" value="1"/>
</dbReference>
<dbReference type="InterPro" id="IPR019888">
    <property type="entry name" value="Tscrpt_reg_AsnC-like"/>
</dbReference>
<dbReference type="InterPro" id="IPR011991">
    <property type="entry name" value="ArsR-like_HTH"/>
</dbReference>
<dbReference type="SMART" id="SM00344">
    <property type="entry name" value="HTH_ASNC"/>
    <property type="match status" value="1"/>
</dbReference>
<dbReference type="PROSITE" id="PS50956">
    <property type="entry name" value="HTH_ASNC_2"/>
    <property type="match status" value="1"/>
</dbReference>
<dbReference type="SUPFAM" id="SSF54909">
    <property type="entry name" value="Dimeric alpha+beta barrel"/>
    <property type="match status" value="1"/>
</dbReference>
<evidence type="ECO:0000313" key="3">
    <source>
        <dbReference type="Proteomes" id="UP000060699"/>
    </source>
</evidence>
<dbReference type="GO" id="GO:0043200">
    <property type="term" value="P:response to amino acid"/>
    <property type="evidence" value="ECO:0007669"/>
    <property type="project" value="TreeGrafter"/>
</dbReference>
<dbReference type="InterPro" id="IPR019885">
    <property type="entry name" value="Tscrpt_reg_HTH_AsnC-type_CS"/>
</dbReference>
<dbReference type="AlphaFoldDB" id="A0A0U3MKZ0"/>
<sequence length="223" mass="22786">MASRNQRQGKTLTGSDPSTTGGGTGSATGAAAASGGAAGAKAGGLAGGLAGGAASADADEAGGTTASGLDRYHVAILAALQKEARLSNAELASRIGLSAAPTWRRVRWLEEQGFITGYRAEIDRRKLGLGVLAFVRVDADRNNGAATRELEQAIRALPEVIACHYISGAGTFELQVMATDLDAFSRFSIDTLLNLPNVKDIHTSFSLGEVKAGGALPLGHLKP</sequence>
<proteinExistence type="predicted"/>
<gene>
    <name evidence="2" type="ORF">RD2015_468</name>
</gene>
<dbReference type="InterPro" id="IPR036390">
    <property type="entry name" value="WH_DNA-bd_sf"/>
</dbReference>
<dbReference type="Gene3D" id="3.30.70.920">
    <property type="match status" value="1"/>
</dbReference>
<evidence type="ECO:0000256" key="1">
    <source>
        <dbReference type="SAM" id="MobiDB-lite"/>
    </source>
</evidence>
<dbReference type="STRING" id="76731.RD2015_468"/>
<dbReference type="GO" id="GO:0005829">
    <property type="term" value="C:cytosol"/>
    <property type="evidence" value="ECO:0007669"/>
    <property type="project" value="TreeGrafter"/>
</dbReference>
<protein>
    <submittedName>
        <fullName evidence="2">AsnC family transcriptional regulator</fullName>
    </submittedName>
</protein>
<dbReference type="Pfam" id="PF13412">
    <property type="entry name" value="HTH_24"/>
    <property type="match status" value="1"/>
</dbReference>
<organism evidence="2 3">
    <name type="scientific">Roseateles depolymerans</name>
    <dbReference type="NCBI Taxonomy" id="76731"/>
    <lineage>
        <taxon>Bacteria</taxon>
        <taxon>Pseudomonadati</taxon>
        <taxon>Pseudomonadota</taxon>
        <taxon>Betaproteobacteria</taxon>
        <taxon>Burkholderiales</taxon>
        <taxon>Sphaerotilaceae</taxon>
        <taxon>Roseateles</taxon>
    </lineage>
</organism>
<dbReference type="InterPro" id="IPR019887">
    <property type="entry name" value="Tscrpt_reg_AsnC/Lrp_C"/>
</dbReference>
<dbReference type="PANTHER" id="PTHR30154:SF34">
    <property type="entry name" value="TRANSCRIPTIONAL REGULATOR AZLB"/>
    <property type="match status" value="1"/>
</dbReference>
<dbReference type="InterPro" id="IPR000485">
    <property type="entry name" value="AsnC-type_HTH_dom"/>
</dbReference>
<dbReference type="PANTHER" id="PTHR30154">
    <property type="entry name" value="LEUCINE-RESPONSIVE REGULATORY PROTEIN"/>
    <property type="match status" value="1"/>
</dbReference>
<dbReference type="PATRIC" id="fig|76731.3.peg.479"/>
<dbReference type="Proteomes" id="UP000060699">
    <property type="component" value="Chromosome"/>
</dbReference>
<dbReference type="SUPFAM" id="SSF46785">
    <property type="entry name" value="Winged helix' DNA-binding domain"/>
    <property type="match status" value="1"/>
</dbReference>
<dbReference type="PRINTS" id="PR00033">
    <property type="entry name" value="HTHASNC"/>
</dbReference>
<dbReference type="EMBL" id="CP013729">
    <property type="protein sequence ID" value="ALV04970.1"/>
    <property type="molecule type" value="Genomic_DNA"/>
</dbReference>
<reference evidence="2 3" key="1">
    <citation type="submission" date="2015-12" db="EMBL/GenBank/DDBJ databases">
        <title>Complete genome of Roseateles depolymerans KCTC 42856.</title>
        <authorList>
            <person name="Kim K.M."/>
        </authorList>
    </citation>
    <scope>NUCLEOTIDE SEQUENCE [LARGE SCALE GENOMIC DNA]</scope>
    <source>
        <strain evidence="2 3">KCTC 42856</strain>
    </source>
</reference>
<dbReference type="InterPro" id="IPR036388">
    <property type="entry name" value="WH-like_DNA-bd_sf"/>
</dbReference>